<geneLocation type="plasmid" evidence="2">
    <name>pedy32-46i</name>
</geneLocation>
<protein>
    <submittedName>
        <fullName evidence="1">Uncharacterized protein</fullName>
    </submittedName>
</protein>
<organism evidence="1 2">
    <name type="scientific">Euzebya pacifica</name>
    <dbReference type="NCBI Taxonomy" id="1608957"/>
    <lineage>
        <taxon>Bacteria</taxon>
        <taxon>Bacillati</taxon>
        <taxon>Actinomycetota</taxon>
        <taxon>Nitriliruptoria</taxon>
        <taxon>Euzebyales</taxon>
    </lineage>
</organism>
<keyword evidence="2" id="KW-1185">Reference proteome</keyword>
<dbReference type="EMBL" id="CP031166">
    <property type="protein sequence ID" value="AXV10152.1"/>
    <property type="molecule type" value="Genomic_DNA"/>
</dbReference>
<proteinExistence type="predicted"/>
<keyword evidence="1" id="KW-0614">Plasmid</keyword>
<dbReference type="Proteomes" id="UP000264006">
    <property type="component" value="Plasmid pEDY32-46I"/>
</dbReference>
<gene>
    <name evidence="1" type="ORF">DVS28_b0382</name>
</gene>
<evidence type="ECO:0000313" key="2">
    <source>
        <dbReference type="Proteomes" id="UP000264006"/>
    </source>
</evidence>
<name>A0A346Y6Q5_9ACTN</name>
<dbReference type="AlphaFoldDB" id="A0A346Y6Q5"/>
<evidence type="ECO:0000313" key="1">
    <source>
        <dbReference type="EMBL" id="AXV10152.1"/>
    </source>
</evidence>
<dbReference type="KEGG" id="euz:DVS28_b0382"/>
<reference evidence="1 2" key="1">
    <citation type="submission" date="2018-09" db="EMBL/GenBank/DDBJ databases">
        <title>Complete genome sequence of Euzebya sp. DY32-46 isolated from seawater of Pacific Ocean.</title>
        <authorList>
            <person name="Xu L."/>
            <person name="Wu Y.-H."/>
            <person name="Xu X.-W."/>
        </authorList>
    </citation>
    <scope>NUCLEOTIDE SEQUENCE [LARGE SCALE GENOMIC DNA]</scope>
    <source>
        <strain evidence="1 2">DY32-46</strain>
        <plasmid evidence="2">pedy32-46i</plasmid>
    </source>
</reference>
<accession>A0A346Y6Q5</accession>
<sequence length="183" mass="19399">MAVIATAGLDLTGITAADPFAGAAQVGLPSPELRRNGDRIRIDYHDRAAARIDLEPRHGTLGVKTNSTLGPDEVLDLASRIEIAASELFARYGETHGADSPADLMDNSVHQRPAVTTGDTTRVDFGDDTRAEIVVEPRHGTLGVRINATLAANEAQMFARILAARSASLSAPKGRPVQPARSR</sequence>